<dbReference type="GO" id="GO:0016874">
    <property type="term" value="F:ligase activity"/>
    <property type="evidence" value="ECO:0007669"/>
    <property type="project" value="UniProtKB-KW"/>
</dbReference>
<dbReference type="EMBL" id="CP046172">
    <property type="protein sequence ID" value="QIS11096.1"/>
    <property type="molecule type" value="Genomic_DNA"/>
</dbReference>
<dbReference type="InterPro" id="IPR009097">
    <property type="entry name" value="Cyclic_Pdiesterase"/>
</dbReference>
<dbReference type="Gene3D" id="3.90.1140.10">
    <property type="entry name" value="Cyclic phosphodiesterase"/>
    <property type="match status" value="1"/>
</dbReference>
<accession>A0A6G9YDG3</accession>
<protein>
    <submittedName>
        <fullName evidence="1">2'-5' RNA ligase family protein</fullName>
    </submittedName>
</protein>
<keyword evidence="1" id="KW-0436">Ligase</keyword>
<reference evidence="1 2" key="1">
    <citation type="journal article" date="2019" name="ACS Chem. Biol.">
        <title>Identification and Mobilization of a Cryptic Antibiotic Biosynthesis Gene Locus from a Human-Pathogenic Nocardia Isolate.</title>
        <authorList>
            <person name="Herisse M."/>
            <person name="Ishida K."/>
            <person name="Porter J.L."/>
            <person name="Howden B."/>
            <person name="Hertweck C."/>
            <person name="Stinear T.P."/>
            <person name="Pidot S.J."/>
        </authorList>
    </citation>
    <scope>NUCLEOTIDE SEQUENCE [LARGE SCALE GENOMIC DNA]</scope>
    <source>
        <strain evidence="1 2">AUSMDU00012717</strain>
    </source>
</reference>
<proteinExistence type="predicted"/>
<evidence type="ECO:0000313" key="2">
    <source>
        <dbReference type="Proteomes" id="UP000503540"/>
    </source>
</evidence>
<sequence>MVQSVELLLDDAADAEIRREWRLLADAGIPSPAAKTTETNRPHITVAVARQIWPRIDHALDGYVFRPFAIRLGGVLIFGARNPILVRLVVPSEQLLAVQRAIFGIVAPCPGVPANLHPDAWTPHITLARRVAAQRLGEAVHAVARDRDFPATVVGIRRWDGDRHCEWGIGSGR</sequence>
<dbReference type="SUPFAM" id="SSF55144">
    <property type="entry name" value="LigT-like"/>
    <property type="match status" value="1"/>
</dbReference>
<name>A0A6G9YDG3_9NOCA</name>
<organism evidence="1 2">
    <name type="scientific">Nocardia arthritidis</name>
    <dbReference type="NCBI Taxonomy" id="228602"/>
    <lineage>
        <taxon>Bacteria</taxon>
        <taxon>Bacillati</taxon>
        <taxon>Actinomycetota</taxon>
        <taxon>Actinomycetes</taxon>
        <taxon>Mycobacteriales</taxon>
        <taxon>Nocardiaceae</taxon>
        <taxon>Nocardia</taxon>
    </lineage>
</organism>
<gene>
    <name evidence="1" type="ORF">F5544_16080</name>
</gene>
<keyword evidence="2" id="KW-1185">Reference proteome</keyword>
<evidence type="ECO:0000313" key="1">
    <source>
        <dbReference type="EMBL" id="QIS11096.1"/>
    </source>
</evidence>
<dbReference type="AlphaFoldDB" id="A0A6G9YDG3"/>
<dbReference type="RefSeq" id="WP_167473967.1">
    <property type="nucleotide sequence ID" value="NZ_CP046172.1"/>
</dbReference>
<dbReference type="Proteomes" id="UP000503540">
    <property type="component" value="Chromosome"/>
</dbReference>
<dbReference type="KEGG" id="nah:F5544_16080"/>
<dbReference type="Pfam" id="PF13563">
    <property type="entry name" value="2_5_RNA_ligase2"/>
    <property type="match status" value="1"/>
</dbReference>